<dbReference type="Pfam" id="PF03668">
    <property type="entry name" value="RapZ-like_N"/>
    <property type="match status" value="1"/>
</dbReference>
<evidence type="ECO:0000256" key="3">
    <source>
        <dbReference type="ARBA" id="ARBA00023134"/>
    </source>
</evidence>
<evidence type="ECO:0000256" key="1">
    <source>
        <dbReference type="ARBA" id="ARBA00022741"/>
    </source>
</evidence>
<feature type="domain" description="RapZ-like N-terminal" evidence="5">
    <location>
        <begin position="1"/>
        <end position="157"/>
    </location>
</feature>
<protein>
    <submittedName>
        <fullName evidence="7">RNase adapter RapZ</fullName>
    </submittedName>
</protein>
<sequence length="285" mass="31494">MEVAVVTGLSGAGRSTAAKCLEDLGWFVVDNLPPELIATMVELGAQARGAITRVAVVMDVRSRAFTEDLAAIIKDLDARGYKPRVLFLEATDAVLIRRFEAVRRGHPMQGDGRLQDGIEAERILLTPLKQEADLVLDTSALSVHQLRAKIEDTFGTEAATRTRVTVLSFGYKYGLPMDADLVMDVRFLPNPFWIPELREQTGLDGEVRNYVLSQEGADEFLDRYHELLRLIGAGYRREGKRYLTLAIGCTGGKHRSVALSEELAARLASEDGMAVKVVHRDLGRE</sequence>
<dbReference type="InterPro" id="IPR027417">
    <property type="entry name" value="P-loop_NTPase"/>
</dbReference>
<proteinExistence type="inferred from homology"/>
<dbReference type="Proteomes" id="UP001595690">
    <property type="component" value="Unassembled WGS sequence"/>
</dbReference>
<dbReference type="InterPro" id="IPR005337">
    <property type="entry name" value="RapZ-like"/>
</dbReference>
<reference evidence="8" key="1">
    <citation type="journal article" date="2019" name="Int. J. Syst. Evol. Microbiol.">
        <title>The Global Catalogue of Microorganisms (GCM) 10K type strain sequencing project: providing services to taxonomists for standard genome sequencing and annotation.</title>
        <authorList>
            <consortium name="The Broad Institute Genomics Platform"/>
            <consortium name="The Broad Institute Genome Sequencing Center for Infectious Disease"/>
            <person name="Wu L."/>
            <person name="Ma J."/>
        </authorList>
    </citation>
    <scope>NUCLEOTIDE SEQUENCE [LARGE SCALE GENOMIC DNA]</scope>
    <source>
        <strain evidence="8">CGMCC 4.7405</strain>
    </source>
</reference>
<dbReference type="RefSeq" id="WP_051784155.1">
    <property type="nucleotide sequence ID" value="NZ_JBHRZI010000031.1"/>
</dbReference>
<keyword evidence="1 4" id="KW-0547">Nucleotide-binding</keyword>
<dbReference type="NCBIfam" id="NF003828">
    <property type="entry name" value="PRK05416.1"/>
    <property type="match status" value="1"/>
</dbReference>
<keyword evidence="8" id="KW-1185">Reference proteome</keyword>
<comment type="caution">
    <text evidence="7">The sequence shown here is derived from an EMBL/GenBank/DDBJ whole genome shotgun (WGS) entry which is preliminary data.</text>
</comment>
<feature type="domain" description="RapZ C-terminal" evidence="6">
    <location>
        <begin position="163"/>
        <end position="282"/>
    </location>
</feature>
<dbReference type="InterPro" id="IPR053931">
    <property type="entry name" value="RapZ_C"/>
</dbReference>
<dbReference type="InterPro" id="IPR053930">
    <property type="entry name" value="RapZ-like_N"/>
</dbReference>
<evidence type="ECO:0000259" key="5">
    <source>
        <dbReference type="Pfam" id="PF03668"/>
    </source>
</evidence>
<dbReference type="PANTHER" id="PTHR30448">
    <property type="entry name" value="RNASE ADAPTER PROTEIN RAPZ"/>
    <property type="match status" value="1"/>
</dbReference>
<accession>A0ABV8C4T7</accession>
<feature type="binding site" evidence="4">
    <location>
        <begin position="8"/>
        <end position="15"/>
    </location>
    <ligand>
        <name>ATP</name>
        <dbReference type="ChEBI" id="CHEBI:30616"/>
    </ligand>
</feature>
<feature type="binding site" evidence="4">
    <location>
        <begin position="59"/>
        <end position="62"/>
    </location>
    <ligand>
        <name>GTP</name>
        <dbReference type="ChEBI" id="CHEBI:37565"/>
    </ligand>
</feature>
<dbReference type="Pfam" id="PF22740">
    <property type="entry name" value="PapZ_C"/>
    <property type="match status" value="1"/>
</dbReference>
<dbReference type="EMBL" id="JBHRZI010000031">
    <property type="protein sequence ID" value="MFC3896901.1"/>
    <property type="molecule type" value="Genomic_DNA"/>
</dbReference>
<organism evidence="7 8">
    <name type="scientific">Lentzea rhizosphaerae</name>
    <dbReference type="NCBI Taxonomy" id="2041025"/>
    <lineage>
        <taxon>Bacteria</taxon>
        <taxon>Bacillati</taxon>
        <taxon>Actinomycetota</taxon>
        <taxon>Actinomycetes</taxon>
        <taxon>Pseudonocardiales</taxon>
        <taxon>Pseudonocardiaceae</taxon>
        <taxon>Lentzea</taxon>
    </lineage>
</organism>
<keyword evidence="2 4" id="KW-0067">ATP-binding</keyword>
<keyword evidence="3 4" id="KW-0342">GTP-binding</keyword>
<evidence type="ECO:0000313" key="7">
    <source>
        <dbReference type="EMBL" id="MFC3896901.1"/>
    </source>
</evidence>
<evidence type="ECO:0000313" key="8">
    <source>
        <dbReference type="Proteomes" id="UP001595690"/>
    </source>
</evidence>
<evidence type="ECO:0000256" key="4">
    <source>
        <dbReference type="HAMAP-Rule" id="MF_00636"/>
    </source>
</evidence>
<dbReference type="HAMAP" id="MF_00636">
    <property type="entry name" value="RapZ_like"/>
    <property type="match status" value="1"/>
</dbReference>
<dbReference type="Gene3D" id="3.40.50.300">
    <property type="entry name" value="P-loop containing nucleotide triphosphate hydrolases"/>
    <property type="match status" value="1"/>
</dbReference>
<gene>
    <name evidence="7" type="primary">rapZ</name>
    <name evidence="7" type="ORF">ACFOWZ_35950</name>
</gene>
<name>A0ABV8C4T7_9PSEU</name>
<dbReference type="PANTHER" id="PTHR30448:SF0">
    <property type="entry name" value="RNASE ADAPTER PROTEIN RAPZ"/>
    <property type="match status" value="1"/>
</dbReference>
<dbReference type="PIRSF" id="PIRSF005052">
    <property type="entry name" value="P-loopkin"/>
    <property type="match status" value="1"/>
</dbReference>
<evidence type="ECO:0000259" key="6">
    <source>
        <dbReference type="Pfam" id="PF22740"/>
    </source>
</evidence>
<evidence type="ECO:0000256" key="2">
    <source>
        <dbReference type="ARBA" id="ARBA00022840"/>
    </source>
</evidence>
<dbReference type="SUPFAM" id="SSF52540">
    <property type="entry name" value="P-loop containing nucleoside triphosphate hydrolases"/>
    <property type="match status" value="1"/>
</dbReference>